<sequence>MTYREWVDSLGFPSVKKLLGLPESTLRMWYSFDRFPRTPHLVLILDKSKGVVNVEKWVREHARFHEAKKEAA</sequence>
<proteinExistence type="predicted"/>
<organism evidence="1">
    <name type="scientific">Enterovibrio sp. FF_113</name>
    <dbReference type="NCBI Taxonomy" id="1660266"/>
    <lineage>
        <taxon>Bacteria</taxon>
        <taxon>Pseudomonadati</taxon>
        <taxon>Pseudomonadota</taxon>
        <taxon>Gammaproteobacteria</taxon>
        <taxon>Vibrionales</taxon>
        <taxon>Vibrionaceae</taxon>
        <taxon>Enterovibrio</taxon>
    </lineage>
</organism>
<name>A0A0H3ZW59_9GAMM</name>
<dbReference type="AlphaFoldDB" id="A0A0H3ZW59"/>
<reference evidence="1" key="1">
    <citation type="journal article" date="2015" name="MBio">
        <title>Eco-Evolutionary Dynamics of Episomes among Ecologically Cohesive Bacterial Populations.</title>
        <authorList>
            <person name="Xue H."/>
            <person name="Cordero O.X."/>
            <person name="Camas F.M."/>
            <person name="Trimble W."/>
            <person name="Meyer F."/>
            <person name="Guglielmini J."/>
            <person name="Rocha E.P."/>
            <person name="Polz M.F."/>
        </authorList>
    </citation>
    <scope>NUCLEOTIDE SEQUENCE</scope>
    <source>
        <strain evidence="1">FF_113</strain>
    </source>
</reference>
<accession>A0A0H3ZW59</accession>
<dbReference type="EMBL" id="KP795616">
    <property type="protein sequence ID" value="AKN38812.1"/>
    <property type="molecule type" value="Genomic_DNA"/>
</dbReference>
<evidence type="ECO:0000313" key="1">
    <source>
        <dbReference type="EMBL" id="AKN38812.1"/>
    </source>
</evidence>
<protein>
    <submittedName>
        <fullName evidence="1">Uncharacterized protein</fullName>
    </submittedName>
</protein>